<dbReference type="GO" id="GO:0051537">
    <property type="term" value="F:2 iron, 2 sulfur cluster binding"/>
    <property type="evidence" value="ECO:0007669"/>
    <property type="project" value="UniProtKB-KW"/>
</dbReference>
<dbReference type="RefSeq" id="WP_103424334.1">
    <property type="nucleotide sequence ID" value="NZ_CP026309.1"/>
</dbReference>
<dbReference type="KEGG" id="srub:C2R22_02750"/>
<organism evidence="6 7">
    <name type="scientific">Salinigranum rubrum</name>
    <dbReference type="NCBI Taxonomy" id="755307"/>
    <lineage>
        <taxon>Archaea</taxon>
        <taxon>Methanobacteriati</taxon>
        <taxon>Methanobacteriota</taxon>
        <taxon>Stenosarchaea group</taxon>
        <taxon>Halobacteria</taxon>
        <taxon>Halobacteriales</taxon>
        <taxon>Haloferacaceae</taxon>
        <taxon>Salinigranum</taxon>
    </lineage>
</organism>
<dbReference type="GO" id="GO:0046872">
    <property type="term" value="F:metal ion binding"/>
    <property type="evidence" value="ECO:0007669"/>
    <property type="project" value="UniProtKB-KW"/>
</dbReference>
<feature type="domain" description="Iron-binding zinc finger CDGSH type" evidence="5">
    <location>
        <begin position="4"/>
        <end position="38"/>
    </location>
</feature>
<dbReference type="OrthoDB" id="5781at2157"/>
<dbReference type="Proteomes" id="UP000236584">
    <property type="component" value="Chromosome"/>
</dbReference>
<keyword evidence="2" id="KW-0479">Metal-binding</keyword>
<proteinExistence type="predicted"/>
<evidence type="ECO:0000259" key="5">
    <source>
        <dbReference type="SMART" id="SM00704"/>
    </source>
</evidence>
<dbReference type="SMART" id="SM00704">
    <property type="entry name" value="ZnF_CDGSH"/>
    <property type="match status" value="1"/>
</dbReference>
<evidence type="ECO:0000256" key="2">
    <source>
        <dbReference type="ARBA" id="ARBA00022723"/>
    </source>
</evidence>
<evidence type="ECO:0000313" key="7">
    <source>
        <dbReference type="Proteomes" id="UP000236584"/>
    </source>
</evidence>
<sequence>MLDNTDAVERRTATALCRSGASADKPFCDGTHVSVGFENGDGV</sequence>
<gene>
    <name evidence="6" type="ORF">C2R22_02750</name>
</gene>
<dbReference type="InterPro" id="IPR018967">
    <property type="entry name" value="FeS-contain_CDGSH-typ"/>
</dbReference>
<evidence type="ECO:0000256" key="3">
    <source>
        <dbReference type="ARBA" id="ARBA00023004"/>
    </source>
</evidence>
<keyword evidence="7" id="KW-1185">Reference proteome</keyword>
<dbReference type="GO" id="GO:0005737">
    <property type="term" value="C:cytoplasm"/>
    <property type="evidence" value="ECO:0007669"/>
    <property type="project" value="UniProtKB-ARBA"/>
</dbReference>
<keyword evidence="3" id="KW-0408">Iron</keyword>
<dbReference type="Gene3D" id="3.40.5.90">
    <property type="entry name" value="CDGSH iron-sulfur domain, mitoNEET-type"/>
    <property type="match status" value="1"/>
</dbReference>
<dbReference type="Pfam" id="PF09360">
    <property type="entry name" value="zf-CDGSH"/>
    <property type="match status" value="1"/>
</dbReference>
<dbReference type="InterPro" id="IPR042216">
    <property type="entry name" value="MitoNEET_CISD"/>
</dbReference>
<accession>A0A2I8VI34</accession>
<dbReference type="EMBL" id="CP026309">
    <property type="protein sequence ID" value="AUV80709.1"/>
    <property type="molecule type" value="Genomic_DNA"/>
</dbReference>
<protein>
    <recommendedName>
        <fullName evidence="5">Iron-binding zinc finger CDGSH type domain-containing protein</fullName>
    </recommendedName>
</protein>
<dbReference type="AlphaFoldDB" id="A0A2I8VI34"/>
<keyword evidence="4" id="KW-0411">Iron-sulfur</keyword>
<evidence type="ECO:0000313" key="6">
    <source>
        <dbReference type="EMBL" id="AUV80709.1"/>
    </source>
</evidence>
<evidence type="ECO:0000256" key="1">
    <source>
        <dbReference type="ARBA" id="ARBA00022714"/>
    </source>
</evidence>
<dbReference type="GeneID" id="95973224"/>
<evidence type="ECO:0000256" key="4">
    <source>
        <dbReference type="ARBA" id="ARBA00023014"/>
    </source>
</evidence>
<name>A0A2I8VI34_9EURY</name>
<reference evidence="6 7" key="1">
    <citation type="submission" date="2018-01" db="EMBL/GenBank/DDBJ databases">
        <title>Complete genome sequence of Salinigranum rubrum GX10T, an extremely halophilic archaeon isolated from a marine solar saltern.</title>
        <authorList>
            <person name="Han S."/>
        </authorList>
    </citation>
    <scope>NUCLEOTIDE SEQUENCE [LARGE SCALE GENOMIC DNA]</scope>
    <source>
        <strain evidence="6 7">GX10</strain>
    </source>
</reference>
<keyword evidence="1" id="KW-0001">2Fe-2S</keyword>